<dbReference type="RefSeq" id="WP_344669839.1">
    <property type="nucleotide sequence ID" value="NZ_BAAAQN010000052.1"/>
</dbReference>
<reference evidence="3" key="1">
    <citation type="journal article" date="2019" name="Int. J. Syst. Evol. Microbiol.">
        <title>The Global Catalogue of Microorganisms (GCM) 10K type strain sequencing project: providing services to taxonomists for standard genome sequencing and annotation.</title>
        <authorList>
            <consortium name="The Broad Institute Genomics Platform"/>
            <consortium name="The Broad Institute Genome Sequencing Center for Infectious Disease"/>
            <person name="Wu L."/>
            <person name="Ma J."/>
        </authorList>
    </citation>
    <scope>NUCLEOTIDE SEQUENCE [LARGE SCALE GENOMIC DNA]</scope>
    <source>
        <strain evidence="3">JCM 16014</strain>
    </source>
</reference>
<keyword evidence="3" id="KW-1185">Reference proteome</keyword>
<accession>A0ABP5GQU5</accession>
<evidence type="ECO:0008006" key="4">
    <source>
        <dbReference type="Google" id="ProtNLM"/>
    </source>
</evidence>
<comment type="caution">
    <text evidence="2">The sequence shown here is derived from an EMBL/GenBank/DDBJ whole genome shotgun (WGS) entry which is preliminary data.</text>
</comment>
<evidence type="ECO:0000313" key="2">
    <source>
        <dbReference type="EMBL" id="GAA2051641.1"/>
    </source>
</evidence>
<protein>
    <recommendedName>
        <fullName evidence="4">Molecular chaperone Hsp90</fullName>
    </recommendedName>
</protein>
<feature type="region of interest" description="Disordered" evidence="1">
    <location>
        <begin position="101"/>
        <end position="139"/>
    </location>
</feature>
<feature type="compositionally biased region" description="Gly residues" evidence="1">
    <location>
        <begin position="105"/>
        <end position="124"/>
    </location>
</feature>
<organism evidence="2 3">
    <name type="scientific">Catenulispora yoronensis</name>
    <dbReference type="NCBI Taxonomy" id="450799"/>
    <lineage>
        <taxon>Bacteria</taxon>
        <taxon>Bacillati</taxon>
        <taxon>Actinomycetota</taxon>
        <taxon>Actinomycetes</taxon>
        <taxon>Catenulisporales</taxon>
        <taxon>Catenulisporaceae</taxon>
        <taxon>Catenulispora</taxon>
    </lineage>
</organism>
<evidence type="ECO:0000313" key="3">
    <source>
        <dbReference type="Proteomes" id="UP001500751"/>
    </source>
</evidence>
<proteinExistence type="predicted"/>
<evidence type="ECO:0000256" key="1">
    <source>
        <dbReference type="SAM" id="MobiDB-lite"/>
    </source>
</evidence>
<name>A0ABP5GQU5_9ACTN</name>
<dbReference type="Proteomes" id="UP001500751">
    <property type="component" value="Unassembled WGS sequence"/>
</dbReference>
<dbReference type="EMBL" id="BAAAQN010000052">
    <property type="protein sequence ID" value="GAA2051641.1"/>
    <property type="molecule type" value="Genomic_DNA"/>
</dbReference>
<gene>
    <name evidence="2" type="ORF">GCM10009839_68410</name>
</gene>
<sequence length="1131" mass="116802">MSDPFETAAIRQRVLEAWVASPVRFREDANLEEDLVLGGYRDRVVVEVAQNAADAALRAGVPGRLRLTLDKQTLTAANTGAPLDAGGVVGLSTLRASAKIDEDLSGGGSGGGSGGAPGGGGPDGDGPDGDGPDGGAHAFTVGDVPVGRFGVGFAAVLAVCDEPSVLSRHGGVRFSSTEALREVEHAAEQSSGLRTQLQRREGRMPVLRLPFGADGEPPAGFDTAVVLPLRDEAARTLVRDLLAGLDDALLLALPALSEIVVDVDGDVRTLTAVRGADGVCTITDGARTSVWRTVSASGAIPPELLADRPVEERVRPRWSLTWAVPCNAEGEPRRPGTAAVFHGPTPTDEPLGLPALLIATLPLDPTRRRLAPGALTDYLLDRAADAYTGLVRDWPTKTPGLLRLVPGPIADGPVDAELRRRIVGQLARTAFLPAAAAAAAAAMAAAVAAERGGSGVGSGGGSGSGADGAAFEESAGAFGGAGASGSAGAAEGGTGAGVILALLTPKDAAVVTPNSEDLVAALEDVIPGLLPTGFERDQAALSTLGVRSLGLADVIEALAGLEREPEWWAALYAALETVAGHDPLAFDALSALPIPLADGRTVRGARGTLRPVAALSTEALVALAPLGLRIIHPHALGTATKLLDRLGAQPAEPRAMLADPAVLDAVEAADDPVVLGDAVDPLDVASAVLTLVQAADPRPGERFGLGALLLPDSEGGLSPAGELTVPGSPLAGVVEADVYGFVDAEWLGRWRPEVLYAAGVAYTFPLYQDADVMLDADALDAEAGASLDDVDGFDDWAEHVEDVSPPESAPIVVADLTAVVGLETVRDDAWPQAIELLARTPALRQAVVRPARLELGDGGRMEVASVTAWWLGQNPVLGGRCPADLIMGEDSALAGLYDPLEALDQPAALAALADDVEFLTAIGVKTTARELLATPGGPDELLDRLADPTRPVTRSQLTDLYCTLAEVPTDHVAPPDRLRATLDGALVVADAEDVVVVDAPDLLPLLAGRPYLPIPLRSAMALAHLLDLRLASDVIEADVDEPGEVREVPEAVRALLPDAPPTYVEHDDLILADGTEVDWRVVDGTVHTTTFDGLARGLAWAAGRWDQRHLVAAMLAEPERTADLLVEVDFE</sequence>